<keyword evidence="2" id="KW-0269">Exonuclease</keyword>
<dbReference type="Pfam" id="PF03372">
    <property type="entry name" value="Exo_endo_phos"/>
    <property type="match status" value="1"/>
</dbReference>
<keyword evidence="2" id="KW-0378">Hydrolase</keyword>
<dbReference type="GO" id="GO:0004527">
    <property type="term" value="F:exonuclease activity"/>
    <property type="evidence" value="ECO:0007669"/>
    <property type="project" value="UniProtKB-KW"/>
</dbReference>
<feature type="domain" description="Endonuclease/exonuclease/phosphatase" evidence="1">
    <location>
        <begin position="5"/>
        <end position="257"/>
    </location>
</feature>
<keyword evidence="2" id="KW-0540">Nuclease</keyword>
<reference evidence="2 3" key="1">
    <citation type="submission" date="2019-03" db="EMBL/GenBank/DDBJ databases">
        <title>Genomic Encyclopedia of Type Strains, Phase III (KMG-III): the genomes of soil and plant-associated and newly described type strains.</title>
        <authorList>
            <person name="Whitman W."/>
        </authorList>
    </citation>
    <scope>NUCLEOTIDE SEQUENCE [LARGE SCALE GENOMIC DNA]</scope>
    <source>
        <strain evidence="2 3">VKM Ac-2570</strain>
    </source>
</reference>
<dbReference type="GO" id="GO:0004519">
    <property type="term" value="F:endonuclease activity"/>
    <property type="evidence" value="ECO:0007669"/>
    <property type="project" value="UniProtKB-KW"/>
</dbReference>
<dbReference type="SUPFAM" id="SSF56219">
    <property type="entry name" value="DNase I-like"/>
    <property type="match status" value="1"/>
</dbReference>
<evidence type="ECO:0000313" key="3">
    <source>
        <dbReference type="Proteomes" id="UP000295447"/>
    </source>
</evidence>
<dbReference type="InterPro" id="IPR005135">
    <property type="entry name" value="Endo/exonuclease/phosphatase"/>
</dbReference>
<evidence type="ECO:0000313" key="2">
    <source>
        <dbReference type="EMBL" id="TDW21409.1"/>
    </source>
</evidence>
<comment type="caution">
    <text evidence="2">The sequence shown here is derived from an EMBL/GenBank/DDBJ whole genome shotgun (WGS) entry which is preliminary data.</text>
</comment>
<dbReference type="RefSeq" id="WP_134114434.1">
    <property type="nucleotide sequence ID" value="NZ_SODF01000001.1"/>
</dbReference>
<dbReference type="Proteomes" id="UP000295447">
    <property type="component" value="Unassembled WGS sequence"/>
</dbReference>
<dbReference type="OrthoDB" id="4446218at2"/>
<accession>A0A4R7ZTT3</accession>
<dbReference type="EMBL" id="SODF01000001">
    <property type="protein sequence ID" value="TDW21409.1"/>
    <property type="molecule type" value="Genomic_DNA"/>
</dbReference>
<sequence>MRIVSLNAWGGAMFDQLAPWVQAVDADVLCLQEVTRTPGVSGWTQFEDGERSLPQRANLFQDVKALRPSDQAIMVTSDAGPVTDESGVRRRQDFGIATFIREELPLTGLQTAFVHGHFVDDDDWSTDARARVALAASVIDRPQDRTVAVIQLHGLRDPAGKHDTPARKAQAERLAELVERTGSSADLTVVCGDLNLLPDSETFAVLAKVGLTDLVGQADTRTSAYTKPTRHANYLLVSDRTAVKSFTIATQPEVSDHRALILDI</sequence>
<protein>
    <submittedName>
        <fullName evidence="2">Endonuclease/exonuclease/phosphatase family metal-dependent hydrolase</fullName>
    </submittedName>
</protein>
<keyword evidence="3" id="KW-1185">Reference proteome</keyword>
<dbReference type="Gene3D" id="3.60.10.10">
    <property type="entry name" value="Endonuclease/exonuclease/phosphatase"/>
    <property type="match status" value="1"/>
</dbReference>
<keyword evidence="2" id="KW-0255">Endonuclease</keyword>
<gene>
    <name evidence="2" type="ORF">EV650_0233</name>
</gene>
<name>A0A4R7ZTT3_9ACTN</name>
<evidence type="ECO:0000259" key="1">
    <source>
        <dbReference type="Pfam" id="PF03372"/>
    </source>
</evidence>
<dbReference type="AlphaFoldDB" id="A0A4R7ZTT3"/>
<dbReference type="InterPro" id="IPR036691">
    <property type="entry name" value="Endo/exonu/phosph_ase_sf"/>
</dbReference>
<proteinExistence type="predicted"/>
<organism evidence="2 3">
    <name type="scientific">Kribbella kalugense</name>
    <dbReference type="NCBI Taxonomy" id="2512221"/>
    <lineage>
        <taxon>Bacteria</taxon>
        <taxon>Bacillati</taxon>
        <taxon>Actinomycetota</taxon>
        <taxon>Actinomycetes</taxon>
        <taxon>Propionibacteriales</taxon>
        <taxon>Kribbellaceae</taxon>
        <taxon>Kribbella</taxon>
    </lineage>
</organism>